<dbReference type="InterPro" id="IPR010902">
    <property type="entry name" value="NUMOD4"/>
</dbReference>
<dbReference type="GO" id="GO:0016788">
    <property type="term" value="F:hydrolase activity, acting on ester bonds"/>
    <property type="evidence" value="ECO:0007669"/>
    <property type="project" value="InterPro"/>
</dbReference>
<dbReference type="SUPFAM" id="SSF54060">
    <property type="entry name" value="His-Me finger endonucleases"/>
    <property type="match status" value="1"/>
</dbReference>
<keyword evidence="3" id="KW-1185">Reference proteome</keyword>
<dbReference type="EMBL" id="OK499987">
    <property type="protein sequence ID" value="UGO48010.1"/>
    <property type="molecule type" value="Genomic_DNA"/>
</dbReference>
<gene>
    <name evidence="2" type="ORF">MRDARSEY_178</name>
</gene>
<evidence type="ECO:0000313" key="2">
    <source>
        <dbReference type="EMBL" id="UGO48010.1"/>
    </source>
</evidence>
<dbReference type="InterPro" id="IPR003615">
    <property type="entry name" value="HNH_nuc"/>
</dbReference>
<dbReference type="GO" id="GO:0004519">
    <property type="term" value="F:endonuclease activity"/>
    <property type="evidence" value="ECO:0007669"/>
    <property type="project" value="UniProtKB-KW"/>
</dbReference>
<dbReference type="SMART" id="SM00507">
    <property type="entry name" value="HNHc"/>
    <property type="match status" value="1"/>
</dbReference>
<protein>
    <submittedName>
        <fullName evidence="2">HNH endonuclease</fullName>
    </submittedName>
</protein>
<dbReference type="Proteomes" id="UP000827753">
    <property type="component" value="Segment"/>
</dbReference>
<keyword evidence="2" id="KW-0378">Hydrolase</keyword>
<dbReference type="Pfam" id="PF13392">
    <property type="entry name" value="HNH_3"/>
    <property type="match status" value="1"/>
</dbReference>
<proteinExistence type="predicted"/>
<dbReference type="InterPro" id="IPR044925">
    <property type="entry name" value="His-Me_finger_sf"/>
</dbReference>
<accession>A0AAE8YQE2</accession>
<keyword evidence="2" id="KW-0255">Endonuclease</keyword>
<reference evidence="2 3" key="1">
    <citation type="submission" date="2021-10" db="EMBL/GenBank/DDBJ databases">
        <authorList>
            <person name="Lavering E.D."/>
            <person name="James R."/>
            <person name="Fairholm J.D."/>
            <person name="Ogilvie B.H."/>
            <person name="Thurgood T.L."/>
            <person name="Robison R.A."/>
            <person name="Grose J.H."/>
        </authorList>
    </citation>
    <scope>NUCLEOTIDE SEQUENCE [LARGE SCALE GENOMIC DNA]</scope>
</reference>
<feature type="domain" description="HNH nuclease" evidence="1">
    <location>
        <begin position="66"/>
        <end position="114"/>
    </location>
</feature>
<dbReference type="Gene3D" id="3.90.75.20">
    <property type="match status" value="1"/>
</dbReference>
<evidence type="ECO:0000259" key="1">
    <source>
        <dbReference type="SMART" id="SM00507"/>
    </source>
</evidence>
<dbReference type="Pfam" id="PF07463">
    <property type="entry name" value="NUMOD4"/>
    <property type="match status" value="1"/>
</dbReference>
<evidence type="ECO:0000313" key="3">
    <source>
        <dbReference type="Proteomes" id="UP000827753"/>
    </source>
</evidence>
<sequence length="180" mass="20688">MNWKDLKGYEGLYQVSDTGELRSLDRRELCTRKDGQQFFRSRKGKTLVLSKDDDGYLVTSISKDGNPKGIKIHRLVAEAFIPNPENKEQVNHIDGNKENNHVDNLEWSTNHENITHAVETKLRNDKGVNNNNAKLSLEDVKYIKENYQPRHKEFGAKALAEKFGVHSITIGKVAKRDYHE</sequence>
<name>A0AAE8YQE2_9CAUD</name>
<organism evidence="2 3">
    <name type="scientific">Bacillus phage vB_BanS_MrDarsey</name>
    <dbReference type="NCBI Taxonomy" id="2894787"/>
    <lineage>
        <taxon>Viruses</taxon>
        <taxon>Duplodnaviria</taxon>
        <taxon>Heunggongvirae</taxon>
        <taxon>Uroviricota</taxon>
        <taxon>Caudoviricetes</taxon>
        <taxon>Joanripponvirinae</taxon>
        <taxon>Tsamsavirus</taxon>
        <taxon>Tsamsavirus mrdarsey</taxon>
    </lineage>
</organism>
<keyword evidence="2" id="KW-0540">Nuclease</keyword>